<evidence type="ECO:0000313" key="3">
    <source>
        <dbReference type="Proteomes" id="UP001195914"/>
    </source>
</evidence>
<name>A0AAD9GB81_BABDI</name>
<feature type="non-terminal residue" evidence="2">
    <location>
        <position position="1218"/>
    </location>
</feature>
<comment type="caution">
    <text evidence="2">The sequence shown here is derived from an EMBL/GenBank/DDBJ whole genome shotgun (WGS) entry which is preliminary data.</text>
</comment>
<sequence>MVCYMYYTDVFVGHNKDNINKLKDALNAELGDSVLNDDLNELVHGLCLFMGYPSCLCSLKANVDKSLQDISRKLKKDSEAVQSCVSITTLNLNCSCNSKEILCKCCVISCIKELREQCNCPRLNDPSTECKCKEPKEKCCKDFLSGLEACLSLLNLKTDLAGCDCDGKTCCKTGTCINKCDLCSPSKFPDNAMTGLGICPMNPKKLAGKLEKFFGDKTSKSCSCKCNGSKSCCCLACDSAKCAQACFCLPNSKCSCASKLKLPKTPSDCPRKKFCEAIQNVKVLADSSEMTCCDGGKKCHCELQSPGSSCTPNCCVVSDKSGAGSNHYQQSVKCVIRRVVKFFASFDPSKPDCPKLCCEIFCVLKCCEFLRDFYDKGNKKCSKCKSGGSSGGKPCPGSTLTSGSPSCCNGKSGCKSGNCCLGCQDCDAIKFSRALQKLQYSGPCGLDLYRLLKDLLNFIRNVMHPNHYFIHDTVVQAVNSCNNCKKSETDSSKWKACDCSKSGSSSCQACTSLLKDSSLKSLFNPEYVSSYVNSTWESLSSTSGSGSKCCGSDPSCTCPPNCSSSGSPSCPSKCCEKCPKRLCAKIFLGMLPCLYYGLKIVFDRCDPANSELWPGWQTKITQGSIQNFFFAWGVHSYLNPSTHAVVLPVFLMDLFSSQSTGSFDKIYNFVSQKYFSKTLPPSPCSSSCPSPSPSSSHVYPSTVRSILLWLSGLPFSKGFNALIQYCSALCPPSEKSLNSDEFLYCIHVSCFFVPVSVISAIQHPGASKSFLPSTSDWTSFCYPEDPFDLFNMLLENVRKVFVPLKFLCLQCENGAAQGGWTSCTFGQRCAEKFQENSSTSGFTSSGCDCPNSDIYLCSYSSSNKNVHDGHCQNGQCIGSDSGPCSKASNGHSSANCKPCPHPLLRFLLDDFSESQSQSPSSPFRLPSSFARIDFSQTPPVILDASSDTFVTMGFSQGNLSPTAKKGFNLYAVLEVFCESGFYPLTRLLKFLARISLHPPETLGELFAFFKQFVSSNVFTSKFADYGTGEPGSYDGKNLKNAVEWLYKVKNSHSGSSHSPANLFSLSECHANRASKASCGPYLYPLTHNVAGVFTPELCSMYLSWICYLAKDFKTMFKDFHQKASEKFSSCCKSSCKKIVECPCAHPFLYSYGFTFWSPATLSGSDKKSCKDFIAQLDSVLASGSPLDLLIKQIEKFLWSIRLPFFLFVLAFWAFVISY</sequence>
<dbReference type="EMBL" id="JAHBMH010000055">
    <property type="protein sequence ID" value="KAK1935293.1"/>
    <property type="molecule type" value="Genomic_DNA"/>
</dbReference>
<gene>
    <name evidence="2" type="ORF">X943_001464</name>
</gene>
<evidence type="ECO:0000256" key="1">
    <source>
        <dbReference type="SAM" id="Phobius"/>
    </source>
</evidence>
<accession>A0AAD9GB81</accession>
<keyword evidence="1" id="KW-0472">Membrane</keyword>
<reference evidence="2" key="1">
    <citation type="journal article" date="2014" name="Nucleic Acids Res.">
        <title>The evolutionary dynamics of variant antigen genes in Babesia reveal a history of genomic innovation underlying host-parasite interaction.</title>
        <authorList>
            <person name="Jackson A.P."/>
            <person name="Otto T.D."/>
            <person name="Darby A."/>
            <person name="Ramaprasad A."/>
            <person name="Xia D."/>
            <person name="Echaide I.E."/>
            <person name="Farber M."/>
            <person name="Gahlot S."/>
            <person name="Gamble J."/>
            <person name="Gupta D."/>
            <person name="Gupta Y."/>
            <person name="Jackson L."/>
            <person name="Malandrin L."/>
            <person name="Malas T.B."/>
            <person name="Moussa E."/>
            <person name="Nair M."/>
            <person name="Reid A.J."/>
            <person name="Sanders M."/>
            <person name="Sharma J."/>
            <person name="Tracey A."/>
            <person name="Quail M.A."/>
            <person name="Weir W."/>
            <person name="Wastling J.M."/>
            <person name="Hall N."/>
            <person name="Willadsen P."/>
            <person name="Lingelbach K."/>
            <person name="Shiels B."/>
            <person name="Tait A."/>
            <person name="Berriman M."/>
            <person name="Allred D.R."/>
            <person name="Pain A."/>
        </authorList>
    </citation>
    <scope>NUCLEOTIDE SEQUENCE</scope>
    <source>
        <strain evidence="2">1802A</strain>
    </source>
</reference>
<evidence type="ECO:0000313" key="2">
    <source>
        <dbReference type="EMBL" id="KAK1935293.1"/>
    </source>
</evidence>
<dbReference type="Proteomes" id="UP001195914">
    <property type="component" value="Unassembled WGS sequence"/>
</dbReference>
<keyword evidence="3" id="KW-1185">Reference proteome</keyword>
<dbReference type="AlphaFoldDB" id="A0AAD9GB81"/>
<proteinExistence type="predicted"/>
<protein>
    <submittedName>
        <fullName evidence="2">Variant erythrocyte surface antigen-1 family protein</fullName>
    </submittedName>
</protein>
<keyword evidence="1" id="KW-1133">Transmembrane helix</keyword>
<reference evidence="2" key="2">
    <citation type="submission" date="2021-05" db="EMBL/GenBank/DDBJ databases">
        <authorList>
            <person name="Pain A."/>
        </authorList>
    </citation>
    <scope>NUCLEOTIDE SEQUENCE</scope>
    <source>
        <strain evidence="2">1802A</strain>
    </source>
</reference>
<organism evidence="2 3">
    <name type="scientific">Babesia divergens</name>
    <dbReference type="NCBI Taxonomy" id="32595"/>
    <lineage>
        <taxon>Eukaryota</taxon>
        <taxon>Sar</taxon>
        <taxon>Alveolata</taxon>
        <taxon>Apicomplexa</taxon>
        <taxon>Aconoidasida</taxon>
        <taxon>Piroplasmida</taxon>
        <taxon>Babesiidae</taxon>
        <taxon>Babesia</taxon>
    </lineage>
</organism>
<feature type="transmembrane region" description="Helical" evidence="1">
    <location>
        <begin position="1196"/>
        <end position="1216"/>
    </location>
</feature>
<keyword evidence="1" id="KW-0812">Transmembrane</keyword>